<reference evidence="1" key="1">
    <citation type="submission" date="2023-01" db="EMBL/GenBank/DDBJ databases">
        <authorList>
            <person name="Van Ghelder C."/>
            <person name="Rancurel C."/>
        </authorList>
    </citation>
    <scope>NUCLEOTIDE SEQUENCE</scope>
    <source>
        <strain evidence="1">CNCM I-4278</strain>
    </source>
</reference>
<evidence type="ECO:0000313" key="2">
    <source>
        <dbReference type="Proteomes" id="UP001152607"/>
    </source>
</evidence>
<organism evidence="1 2">
    <name type="scientific">Periconia digitata</name>
    <dbReference type="NCBI Taxonomy" id="1303443"/>
    <lineage>
        <taxon>Eukaryota</taxon>
        <taxon>Fungi</taxon>
        <taxon>Dikarya</taxon>
        <taxon>Ascomycota</taxon>
        <taxon>Pezizomycotina</taxon>
        <taxon>Dothideomycetes</taxon>
        <taxon>Pleosporomycetidae</taxon>
        <taxon>Pleosporales</taxon>
        <taxon>Massarineae</taxon>
        <taxon>Periconiaceae</taxon>
        <taxon>Periconia</taxon>
    </lineage>
</organism>
<evidence type="ECO:0000313" key="1">
    <source>
        <dbReference type="EMBL" id="CAI6341925.1"/>
    </source>
</evidence>
<keyword evidence="2" id="KW-1185">Reference proteome</keyword>
<dbReference type="Proteomes" id="UP001152607">
    <property type="component" value="Unassembled WGS sequence"/>
</dbReference>
<proteinExistence type="predicted"/>
<sequence length="96" mass="10637">MRAFAYIHIYTWCGAIDARACFGVVAQVMQEGLEREWRGVFVVLRCCQADGPRVGDASRRALPSPLDSSSCILFGVCEIFVGQCMNLCVYACFAIF</sequence>
<dbReference type="EMBL" id="CAOQHR010000012">
    <property type="protein sequence ID" value="CAI6341925.1"/>
    <property type="molecule type" value="Genomic_DNA"/>
</dbReference>
<dbReference type="AlphaFoldDB" id="A0A9W4UTI3"/>
<name>A0A9W4UTI3_9PLEO</name>
<accession>A0A9W4UTI3</accession>
<comment type="caution">
    <text evidence="1">The sequence shown here is derived from an EMBL/GenBank/DDBJ whole genome shotgun (WGS) entry which is preliminary data.</text>
</comment>
<protein>
    <submittedName>
        <fullName evidence="1">Uncharacterized protein</fullName>
    </submittedName>
</protein>
<gene>
    <name evidence="1" type="ORF">PDIGIT_LOCUS15125</name>
</gene>